<sequence>MSTLSTLGSLAGVEGPTGPPGRRGQRGDKGETGLKVFSYTLIMSTLDAITGAQKYLETSAVQQLDEFKKAFRKTPPRMVTMASLRAELRKFEDSVWSIMKVISQQIVLMSNSFDVIEMRHRSDFLLFEGIPETDGYEEDAVVSVCRSMMHVPDVDADSFLLSRRLGAPLQSRTRPILVRFKDPELRDIVWEKRAALKGSSVVVSEFLTRRRLEVFNRARKNFGEHNVWTYKGIIFVKVPNGETHYIVTDDQLNKLITQHLGGSASVKEIFVTWNPELVPQMELTSPSAEESVTLSEEVVSDTTTSRVEVVPLNTKLPSEVKTELQSVNTASPVGYIPLDSKVAPPYVVSVSTVPEVASHEGSVTPALPTMMAPLAQYVPPSTNVQVPTQINTPSVNAALPAQSIPPSINVVAPGQYIPLSAKGVPVPHAAFSKSNAQIASQVEYVPAPPSVRVAMPVKSIPPSANLELSVESVPANAKVTLPVESIPPSANRALNGESIPATARVALPVVSLPPSVKMALPVEAIPPSAKMALPVESVPSNARVALPVDSIPPSAKMSEPMVAIPPSARLALPEGSIPPNARVALPAEPIPPSAEMSVPVVAISPNGRVALPVESIPPSAKMVLPVESIPPSARVEFPIESLPPSAKTSASVVALPPSTELELPVESVPPSAKMALPLESIPTSARVALPFDSIPSNVKEEIYAATVFPSATLSPNIGSVPSSPNVGSYAYFPPPPIASLDGSASLRKSVNSQATSTATLEEELTSSVSPISDADEGVLWPSRVGIRDINPMTDEQLDSLYFALTRRIAESPEGKGPNFESLYYKPGWLLIVCKNQHAKSWLDKIIPSLKPWPGSKLSLISESDVLNPKIGVVFIPIPEAKDIGHTLCLLRAQNKGLQTDIWKVLSKRDEKDGVTLTLSLDELSVEALKKTDLKASLAFRKVKKVKGAFEVRLDAMATQDHQGFLALMEL</sequence>
<gene>
    <name evidence="1" type="ORF">MSG28_013665</name>
</gene>
<reference evidence="1 2" key="1">
    <citation type="journal article" date="2022" name="Genome Biol. Evol.">
        <title>The Spruce Budworm Genome: Reconstructing the Evolutionary History of Antifreeze Proteins.</title>
        <authorList>
            <person name="Beliveau C."/>
            <person name="Gagne P."/>
            <person name="Picq S."/>
            <person name="Vernygora O."/>
            <person name="Keeling C.I."/>
            <person name="Pinkney K."/>
            <person name="Doucet D."/>
            <person name="Wen F."/>
            <person name="Johnston J.S."/>
            <person name="Maaroufi H."/>
            <person name="Boyle B."/>
            <person name="Laroche J."/>
            <person name="Dewar K."/>
            <person name="Juretic N."/>
            <person name="Blackburn G."/>
            <person name="Nisole A."/>
            <person name="Brunet B."/>
            <person name="Brandao M."/>
            <person name="Lumley L."/>
            <person name="Duan J."/>
            <person name="Quan G."/>
            <person name="Lucarotti C.J."/>
            <person name="Roe A.D."/>
            <person name="Sperling F.A.H."/>
            <person name="Levesque R.C."/>
            <person name="Cusson M."/>
        </authorList>
    </citation>
    <scope>NUCLEOTIDE SEQUENCE [LARGE SCALE GENOMIC DNA]</scope>
    <source>
        <strain evidence="1">Glfc:IPQL:Cfum</strain>
    </source>
</reference>
<protein>
    <submittedName>
        <fullName evidence="1">Uncharacterized protein</fullName>
    </submittedName>
</protein>
<keyword evidence="2" id="KW-1185">Reference proteome</keyword>
<evidence type="ECO:0000313" key="1">
    <source>
        <dbReference type="EMBL" id="KAI8432702.1"/>
    </source>
</evidence>
<dbReference type="EMBL" id="CM046124">
    <property type="protein sequence ID" value="KAI8432702.1"/>
    <property type="molecule type" value="Genomic_DNA"/>
</dbReference>
<accession>A0ACC0K8E5</accession>
<proteinExistence type="predicted"/>
<organism evidence="1 2">
    <name type="scientific">Choristoneura fumiferana</name>
    <name type="common">Spruce budworm moth</name>
    <name type="synonym">Archips fumiferana</name>
    <dbReference type="NCBI Taxonomy" id="7141"/>
    <lineage>
        <taxon>Eukaryota</taxon>
        <taxon>Metazoa</taxon>
        <taxon>Ecdysozoa</taxon>
        <taxon>Arthropoda</taxon>
        <taxon>Hexapoda</taxon>
        <taxon>Insecta</taxon>
        <taxon>Pterygota</taxon>
        <taxon>Neoptera</taxon>
        <taxon>Endopterygota</taxon>
        <taxon>Lepidoptera</taxon>
        <taxon>Glossata</taxon>
        <taxon>Ditrysia</taxon>
        <taxon>Tortricoidea</taxon>
        <taxon>Tortricidae</taxon>
        <taxon>Tortricinae</taxon>
        <taxon>Choristoneura</taxon>
    </lineage>
</organism>
<dbReference type="Proteomes" id="UP001064048">
    <property type="component" value="Chromosome 24"/>
</dbReference>
<name>A0ACC0K8E5_CHOFU</name>
<evidence type="ECO:0000313" key="2">
    <source>
        <dbReference type="Proteomes" id="UP001064048"/>
    </source>
</evidence>
<comment type="caution">
    <text evidence="1">The sequence shown here is derived from an EMBL/GenBank/DDBJ whole genome shotgun (WGS) entry which is preliminary data.</text>
</comment>